<dbReference type="Proteomes" id="UP000215902">
    <property type="component" value="Unassembled WGS sequence"/>
</dbReference>
<keyword evidence="3" id="KW-1185">Reference proteome</keyword>
<dbReference type="InterPro" id="IPR036890">
    <property type="entry name" value="HATPase_C_sf"/>
</dbReference>
<gene>
    <name evidence="2" type="ORF">BOX15_Mlig026902g1</name>
</gene>
<proteinExistence type="predicted"/>
<dbReference type="Pfam" id="PF25794">
    <property type="entry name" value="SACS"/>
    <property type="match status" value="1"/>
</dbReference>
<dbReference type="AlphaFoldDB" id="A0A267GY78"/>
<reference evidence="2 3" key="1">
    <citation type="submission" date="2017-06" db="EMBL/GenBank/DDBJ databases">
        <title>A platform for efficient transgenesis in Macrostomum lignano, a flatworm model organism for stem cell research.</title>
        <authorList>
            <person name="Berezikov E."/>
        </authorList>
    </citation>
    <scope>NUCLEOTIDE SEQUENCE [LARGE SCALE GENOMIC DNA]</scope>
    <source>
        <strain evidence="2">DV1</strain>
        <tissue evidence="2">Whole organism</tissue>
    </source>
</reference>
<protein>
    <recommendedName>
        <fullName evidence="1">Sacsin/Nov domain-containing protein</fullName>
    </recommendedName>
</protein>
<evidence type="ECO:0000313" key="2">
    <source>
        <dbReference type="EMBL" id="PAA90287.1"/>
    </source>
</evidence>
<comment type="caution">
    <text evidence="2">The sequence shown here is derived from an EMBL/GenBank/DDBJ whole genome shotgun (WGS) entry which is preliminary data.</text>
</comment>
<name>A0A267GY78_9PLAT</name>
<dbReference type="InterPro" id="IPR058210">
    <property type="entry name" value="SACS/Nov_dom"/>
</dbReference>
<dbReference type="NCBIfam" id="NF047352">
    <property type="entry name" value="P_loop_sacsin"/>
    <property type="match status" value="1"/>
</dbReference>
<evidence type="ECO:0000259" key="1">
    <source>
        <dbReference type="Pfam" id="PF25794"/>
    </source>
</evidence>
<accession>A0A267GY78</accession>
<dbReference type="PANTHER" id="PTHR15600">
    <property type="entry name" value="SACSIN"/>
    <property type="match status" value="1"/>
</dbReference>
<dbReference type="InterPro" id="IPR052972">
    <property type="entry name" value="Sacsin_chaperone_reg"/>
</dbReference>
<feature type="domain" description="Sacsin/Nov" evidence="1">
    <location>
        <begin position="78"/>
        <end position="309"/>
    </location>
</feature>
<dbReference type="STRING" id="282301.A0A267GY78"/>
<organism evidence="2 3">
    <name type="scientific">Macrostomum lignano</name>
    <dbReference type="NCBI Taxonomy" id="282301"/>
    <lineage>
        <taxon>Eukaryota</taxon>
        <taxon>Metazoa</taxon>
        <taxon>Spiralia</taxon>
        <taxon>Lophotrochozoa</taxon>
        <taxon>Platyhelminthes</taxon>
        <taxon>Rhabditophora</taxon>
        <taxon>Macrostomorpha</taxon>
        <taxon>Macrostomida</taxon>
        <taxon>Macrostomidae</taxon>
        <taxon>Macrostomum</taxon>
    </lineage>
</organism>
<sequence>MKPWRLKNLLAPDHSCILRSCTQLCFNNLPWMKSVQLPNETFFCHENISFGLCQKLGIPSQRESMLAQAMQPLPFGQHEDLTTRLQNIISGYPLGIELFKELIQNADDAGASKISFIIDRRHHGTERVLSDSWKELQGPALLVYNDSTFSDADIEGIQNLGLGSKRDDAWKAGQYGIGFNCVYNITDAPSFLSNGKIFCVMDPHCRYMPGATLASPGGMYKNVECWKDTFRDVFAGYFLESLPQTGGTVFRLPLRTVSSAKESRICERLVSADDIKHLFDEFKNELGRTALFLLNIREVQLSEVSADNKLTTVFAAKLEVENVSGCFDDFKEACETASQQLQTTGAQLSRIPVSSVTYELTVSGTGTNFKQRWLVFQKLGGRLDNMPAQLQQQVASGKWRLLPKTGVAAPETGNIEGHVYCLLPLPVTTALPVHVNGHFILDPSRRSLWKADGAVDVKEQWNQVLATQLLPDCYGSLLEIAKAVYPNVQSVHHFYSLLPEYHASNQTLWGQLAKLVFQNAFRFRWAIFPVHSVLEKQLKWLPLAQSSGDASGCAAFLTPHNLTAYLQNVLSKLQFPIMVPDHVGLRQSLESSQLEFTPVADAVSICAFLRGPACKQLRDSLPSDVWATSFQTPEAVVSLLAYLLDELQEQVQHLIGVPLNLGAGKRLSEFGHGSMPLFLTQFHDLFSHSEAKHEFVHKKVLSQVDPKTQNYLIRRMFCKKFQLVDFHTLLHREHPAICRTDTAFLPNSEFGMEAGFLQQWLNQVWEFLDSQCSEEDAPIQNLSSAGLSSAHLIPVSQSRFASLSLAPCIYEPIKFRLDDCSKAVEESLQQLNAPSLSMMGLKLVGSLCGNVRQPESMLRVMEFALNENAERSATTEKQAVSFLVYIQSNWGELSKRMGEQNLLVRVRQLPVFVTSDGRCCALKSEQACILPASLVADEMDEWKSSSKAIFLKANWSLTMLYEKLQCDEMAELEVYARFILPV</sequence>
<dbReference type="SUPFAM" id="SSF55874">
    <property type="entry name" value="ATPase domain of HSP90 chaperone/DNA topoisomerase II/histidine kinase"/>
    <property type="match status" value="1"/>
</dbReference>
<dbReference type="PANTHER" id="PTHR15600:SF42">
    <property type="entry name" value="SACSIN"/>
    <property type="match status" value="1"/>
</dbReference>
<evidence type="ECO:0000313" key="3">
    <source>
        <dbReference type="Proteomes" id="UP000215902"/>
    </source>
</evidence>
<feature type="non-terminal residue" evidence="2">
    <location>
        <position position="982"/>
    </location>
</feature>
<dbReference type="OrthoDB" id="10070270at2759"/>
<dbReference type="GO" id="GO:0030544">
    <property type="term" value="F:Hsp70 protein binding"/>
    <property type="evidence" value="ECO:0007669"/>
    <property type="project" value="TreeGrafter"/>
</dbReference>
<dbReference type="EMBL" id="NIVC01000117">
    <property type="protein sequence ID" value="PAA90287.1"/>
    <property type="molecule type" value="Genomic_DNA"/>
</dbReference>